<evidence type="ECO:0000256" key="2">
    <source>
        <dbReference type="RuleBase" id="RU003749"/>
    </source>
</evidence>
<comment type="similarity">
    <text evidence="1 2">Belongs to the anti-sigma-factor antagonist family.</text>
</comment>
<evidence type="ECO:0000313" key="4">
    <source>
        <dbReference type="EMBL" id="GIE07541.1"/>
    </source>
</evidence>
<dbReference type="Proteomes" id="UP000637628">
    <property type="component" value="Unassembled WGS sequence"/>
</dbReference>
<keyword evidence="5" id="KW-1185">Reference proteome</keyword>
<dbReference type="SUPFAM" id="SSF52091">
    <property type="entry name" value="SpoIIaa-like"/>
    <property type="match status" value="1"/>
</dbReference>
<organism evidence="4 5">
    <name type="scientific">Paractinoplanes durhamensis</name>
    <dbReference type="NCBI Taxonomy" id="113563"/>
    <lineage>
        <taxon>Bacteria</taxon>
        <taxon>Bacillati</taxon>
        <taxon>Actinomycetota</taxon>
        <taxon>Actinomycetes</taxon>
        <taxon>Micromonosporales</taxon>
        <taxon>Micromonosporaceae</taxon>
        <taxon>Paractinoplanes</taxon>
    </lineage>
</organism>
<dbReference type="InterPro" id="IPR058548">
    <property type="entry name" value="MlaB-like_STAS"/>
</dbReference>
<dbReference type="Gene3D" id="3.30.750.24">
    <property type="entry name" value="STAS domain"/>
    <property type="match status" value="1"/>
</dbReference>
<dbReference type="InterPro" id="IPR002645">
    <property type="entry name" value="STAS_dom"/>
</dbReference>
<protein>
    <recommendedName>
        <fullName evidence="2">Anti-sigma factor antagonist</fullName>
    </recommendedName>
</protein>
<dbReference type="InterPro" id="IPR036513">
    <property type="entry name" value="STAS_dom_sf"/>
</dbReference>
<comment type="caution">
    <text evidence="4">The sequence shown here is derived from an EMBL/GenBank/DDBJ whole genome shotgun (WGS) entry which is preliminary data.</text>
</comment>
<evidence type="ECO:0000259" key="3">
    <source>
        <dbReference type="PROSITE" id="PS50801"/>
    </source>
</evidence>
<dbReference type="CDD" id="cd07043">
    <property type="entry name" value="STAS_anti-anti-sigma_factors"/>
    <property type="match status" value="1"/>
</dbReference>
<proteinExistence type="inferred from homology"/>
<dbReference type="PANTHER" id="PTHR33495">
    <property type="entry name" value="ANTI-SIGMA FACTOR ANTAGONIST TM_1081-RELATED-RELATED"/>
    <property type="match status" value="1"/>
</dbReference>
<evidence type="ECO:0000313" key="5">
    <source>
        <dbReference type="Proteomes" id="UP000637628"/>
    </source>
</evidence>
<feature type="domain" description="STAS" evidence="3">
    <location>
        <begin position="13"/>
        <end position="113"/>
    </location>
</feature>
<evidence type="ECO:0000256" key="1">
    <source>
        <dbReference type="ARBA" id="ARBA00009013"/>
    </source>
</evidence>
<accession>A0ABQ3ZCI9</accession>
<dbReference type="PROSITE" id="PS50801">
    <property type="entry name" value="STAS"/>
    <property type="match status" value="1"/>
</dbReference>
<name>A0ABQ3ZCI9_9ACTN</name>
<dbReference type="PANTHER" id="PTHR33495:SF2">
    <property type="entry name" value="ANTI-SIGMA FACTOR ANTAGONIST TM_1081-RELATED"/>
    <property type="match status" value="1"/>
</dbReference>
<gene>
    <name evidence="4" type="ORF">Adu01nite_88910</name>
</gene>
<dbReference type="EMBL" id="BOML01000084">
    <property type="protein sequence ID" value="GIE07541.1"/>
    <property type="molecule type" value="Genomic_DNA"/>
</dbReference>
<reference evidence="4 5" key="1">
    <citation type="submission" date="2021-01" db="EMBL/GenBank/DDBJ databases">
        <title>Whole genome shotgun sequence of Actinoplanes durhamensis NBRC 14914.</title>
        <authorList>
            <person name="Komaki H."/>
            <person name="Tamura T."/>
        </authorList>
    </citation>
    <scope>NUCLEOTIDE SEQUENCE [LARGE SCALE GENOMIC DNA]</scope>
    <source>
        <strain evidence="4 5">NBRC 14914</strain>
    </source>
</reference>
<dbReference type="Pfam" id="PF13466">
    <property type="entry name" value="STAS_2"/>
    <property type="match status" value="1"/>
</dbReference>
<dbReference type="InterPro" id="IPR003658">
    <property type="entry name" value="Anti-sigma_ant"/>
</dbReference>
<dbReference type="NCBIfam" id="TIGR00377">
    <property type="entry name" value="ant_ant_sig"/>
    <property type="match status" value="1"/>
</dbReference>
<sequence>MLDMPTVTTPHFTISALETPNGVLRVKLSGDVDMSVGDALSDALRTAARTPDVSQVVVDLADTRFLDSHGVAGLVDGYESATSAGRRFTVINGHGLVQQVLDITGLSEVFCAP</sequence>